<dbReference type="Proteomes" id="UP000219182">
    <property type="component" value="Unassembled WGS sequence"/>
</dbReference>
<gene>
    <name evidence="5" type="primary">gph</name>
    <name evidence="5" type="ORF">CN311_00055</name>
</gene>
<dbReference type="Pfam" id="PF13419">
    <property type="entry name" value="HAD_2"/>
    <property type="match status" value="1"/>
</dbReference>
<accession>A0A2A6FMB6</accession>
<evidence type="ECO:0000313" key="5">
    <source>
        <dbReference type="EMBL" id="PDQ23089.1"/>
    </source>
</evidence>
<sequence>MSLRKDSYQALVFDLDGTLIDSAPDIAAAVNKVLERRGWPTQGVAFIETFIGFGPRRLLLDMFVALGLPSDDATVDEAVKEYLDNYNREPAERTLFYPHVREDLEALHGAGVRLGICTNKPQGLSLKVLEILGVAPLFEAVVGADAAPVCKPHPSHLLAVAERMGITGEVWAYVGDTAVDQATATAARVPFYAVSWGCGKQVAVESKWRLDRLIDLAANSRLVQGR</sequence>
<dbReference type="Gene3D" id="1.10.150.240">
    <property type="entry name" value="Putative phosphatase, domain 2"/>
    <property type="match status" value="1"/>
</dbReference>
<dbReference type="NCBIfam" id="TIGR01549">
    <property type="entry name" value="HAD-SF-IA-v1"/>
    <property type="match status" value="1"/>
</dbReference>
<dbReference type="AlphaFoldDB" id="A0A2A6FMB6"/>
<comment type="similarity">
    <text evidence="3">Belongs to the HAD-like hydrolase superfamily. CbbY/CbbZ/Gph/YieH family.</text>
</comment>
<dbReference type="SUPFAM" id="SSF56784">
    <property type="entry name" value="HAD-like"/>
    <property type="match status" value="1"/>
</dbReference>
<dbReference type="EC" id="3.1.3.18" evidence="4"/>
<dbReference type="SFLD" id="SFLDS00003">
    <property type="entry name" value="Haloacid_Dehalogenase"/>
    <property type="match status" value="1"/>
</dbReference>
<name>A0A2A6FMB6_9HYPH</name>
<evidence type="ECO:0000256" key="1">
    <source>
        <dbReference type="ARBA" id="ARBA00000830"/>
    </source>
</evidence>
<keyword evidence="6" id="KW-1185">Reference proteome</keyword>
<dbReference type="InterPro" id="IPR006439">
    <property type="entry name" value="HAD-SF_hydro_IA"/>
</dbReference>
<evidence type="ECO:0000256" key="3">
    <source>
        <dbReference type="ARBA" id="ARBA00006171"/>
    </source>
</evidence>
<dbReference type="SFLD" id="SFLDG01129">
    <property type="entry name" value="C1.5:_HAD__Beta-PGM__Phosphata"/>
    <property type="match status" value="1"/>
</dbReference>
<dbReference type="GO" id="GO:0008967">
    <property type="term" value="F:phosphoglycolate phosphatase activity"/>
    <property type="evidence" value="ECO:0007669"/>
    <property type="project" value="UniProtKB-EC"/>
</dbReference>
<comment type="pathway">
    <text evidence="2">Organic acid metabolism; glycolate biosynthesis; glycolate from 2-phosphoglycolate: step 1/1.</text>
</comment>
<dbReference type="GO" id="GO:0005829">
    <property type="term" value="C:cytosol"/>
    <property type="evidence" value="ECO:0007669"/>
    <property type="project" value="TreeGrafter"/>
</dbReference>
<dbReference type="PRINTS" id="PR00413">
    <property type="entry name" value="HADHALOGNASE"/>
</dbReference>
<dbReference type="InterPro" id="IPR050155">
    <property type="entry name" value="HAD-like_hydrolase_sf"/>
</dbReference>
<reference evidence="5 6" key="1">
    <citation type="submission" date="2017-09" db="EMBL/GenBank/DDBJ databases">
        <title>Mesorhizobum sanjuanii sp. nov. isolated from nodules of Lotus tenuis in saline-alkaline lowlands of Flooding Pampa.</title>
        <authorList>
            <person name="Sannazzaro A.I."/>
            <person name="Torres Tejerizo G.A."/>
            <person name="Fontana F."/>
            <person name="Cumpa Velazquez L.M."/>
            <person name="Hansen L."/>
            <person name="Pistorio M."/>
            <person name="Estrella M.J."/>
        </authorList>
    </citation>
    <scope>NUCLEOTIDE SEQUENCE [LARGE SCALE GENOMIC DNA]</scope>
    <source>
        <strain evidence="5 6">BSA136</strain>
    </source>
</reference>
<dbReference type="PANTHER" id="PTHR43434">
    <property type="entry name" value="PHOSPHOGLYCOLATE PHOSPHATASE"/>
    <property type="match status" value="1"/>
</dbReference>
<dbReference type="GO" id="GO:0006281">
    <property type="term" value="P:DNA repair"/>
    <property type="evidence" value="ECO:0007669"/>
    <property type="project" value="TreeGrafter"/>
</dbReference>
<dbReference type="EMBL" id="NWQG01000001">
    <property type="protein sequence ID" value="PDQ23089.1"/>
    <property type="molecule type" value="Genomic_DNA"/>
</dbReference>
<dbReference type="RefSeq" id="WP_097571396.1">
    <property type="nucleotide sequence ID" value="NZ_NWQG01000001.1"/>
</dbReference>
<dbReference type="InterPro" id="IPR023198">
    <property type="entry name" value="PGP-like_dom2"/>
</dbReference>
<comment type="catalytic activity">
    <reaction evidence="1">
        <text>2-phosphoglycolate + H2O = glycolate + phosphate</text>
        <dbReference type="Rhea" id="RHEA:14369"/>
        <dbReference type="ChEBI" id="CHEBI:15377"/>
        <dbReference type="ChEBI" id="CHEBI:29805"/>
        <dbReference type="ChEBI" id="CHEBI:43474"/>
        <dbReference type="ChEBI" id="CHEBI:58033"/>
        <dbReference type="EC" id="3.1.3.18"/>
    </reaction>
</comment>
<dbReference type="PANTHER" id="PTHR43434:SF1">
    <property type="entry name" value="PHOSPHOGLYCOLATE PHOSPHATASE"/>
    <property type="match status" value="1"/>
</dbReference>
<proteinExistence type="inferred from homology"/>
<dbReference type="InterPro" id="IPR023214">
    <property type="entry name" value="HAD_sf"/>
</dbReference>
<evidence type="ECO:0000313" key="6">
    <source>
        <dbReference type="Proteomes" id="UP000219182"/>
    </source>
</evidence>
<dbReference type="InterPro" id="IPR036412">
    <property type="entry name" value="HAD-like_sf"/>
</dbReference>
<organism evidence="5 6">
    <name type="scientific">Mesorhizobium sanjuanii</name>
    <dbReference type="NCBI Taxonomy" id="2037900"/>
    <lineage>
        <taxon>Bacteria</taxon>
        <taxon>Pseudomonadati</taxon>
        <taxon>Pseudomonadota</taxon>
        <taxon>Alphaproteobacteria</taxon>
        <taxon>Hyphomicrobiales</taxon>
        <taxon>Phyllobacteriaceae</taxon>
        <taxon>Mesorhizobium</taxon>
    </lineage>
</organism>
<dbReference type="InterPro" id="IPR041492">
    <property type="entry name" value="HAD_2"/>
</dbReference>
<comment type="caution">
    <text evidence="5">The sequence shown here is derived from an EMBL/GenBank/DDBJ whole genome shotgun (WGS) entry which is preliminary data.</text>
</comment>
<dbReference type="Gene3D" id="3.40.50.1000">
    <property type="entry name" value="HAD superfamily/HAD-like"/>
    <property type="match status" value="1"/>
</dbReference>
<evidence type="ECO:0000256" key="2">
    <source>
        <dbReference type="ARBA" id="ARBA00004818"/>
    </source>
</evidence>
<evidence type="ECO:0000256" key="4">
    <source>
        <dbReference type="ARBA" id="ARBA00013078"/>
    </source>
</evidence>
<protein>
    <recommendedName>
        <fullName evidence="4">phosphoglycolate phosphatase</fullName>
        <ecNumber evidence="4">3.1.3.18</ecNumber>
    </recommendedName>
</protein>